<dbReference type="Proteomes" id="UP000295515">
    <property type="component" value="Unassembled WGS sequence"/>
</dbReference>
<dbReference type="RefSeq" id="WP_066448789.1">
    <property type="nucleotide sequence ID" value="NZ_JANKBF010000024.1"/>
</dbReference>
<sequence length="200" mass="23095">MKKIMSLMICMLMLLTGCVDNDKKEKEPIAPVKNTTNIISYVSKTPLTEEVLKDVTDAYSVFEYHLDESYKTATIEVWEKNDGWEKIVSTTDPITSQGEIAIVSGQDSYHIYMIASRDEYNITEYKCSDYFRKSMNHNKIQRANPLEEKEIKSGKEIALWKVLGYKEENNNLKVSDFNDVDCDYGLKITITFNNKDIDKN</sequence>
<comment type="caution">
    <text evidence="1">The sequence shown here is derived from an EMBL/GenBank/DDBJ whole genome shotgun (WGS) entry which is preliminary data.</text>
</comment>
<protein>
    <recommendedName>
        <fullName evidence="3">Lipoprotein</fullName>
    </recommendedName>
</protein>
<evidence type="ECO:0008006" key="3">
    <source>
        <dbReference type="Google" id="ProtNLM"/>
    </source>
</evidence>
<dbReference type="GeneID" id="98916608"/>
<organism evidence="1 2">
    <name type="scientific">Longibaculum muris</name>
    <dbReference type="NCBI Taxonomy" id="1796628"/>
    <lineage>
        <taxon>Bacteria</taxon>
        <taxon>Bacillati</taxon>
        <taxon>Bacillota</taxon>
        <taxon>Erysipelotrichia</taxon>
        <taxon>Erysipelotrichales</taxon>
        <taxon>Coprobacillaceae</taxon>
        <taxon>Longibaculum</taxon>
    </lineage>
</organism>
<name>A0A4V2W3F6_9FIRM</name>
<evidence type="ECO:0000313" key="2">
    <source>
        <dbReference type="Proteomes" id="UP000295515"/>
    </source>
</evidence>
<reference evidence="1 2" key="1">
    <citation type="submission" date="2019-03" db="EMBL/GenBank/DDBJ databases">
        <title>Genomic Encyclopedia of Type Strains, Phase IV (KMG-IV): sequencing the most valuable type-strain genomes for metagenomic binning, comparative biology and taxonomic classification.</title>
        <authorList>
            <person name="Goeker M."/>
        </authorList>
    </citation>
    <scope>NUCLEOTIDE SEQUENCE [LARGE SCALE GENOMIC DNA]</scope>
    <source>
        <strain evidence="1 2">DSM 29487</strain>
    </source>
</reference>
<evidence type="ECO:0000313" key="1">
    <source>
        <dbReference type="EMBL" id="TCV91759.1"/>
    </source>
</evidence>
<gene>
    <name evidence="1" type="ORF">EDD60_12926</name>
</gene>
<dbReference type="EMBL" id="SMCQ01000029">
    <property type="protein sequence ID" value="TCV91759.1"/>
    <property type="molecule type" value="Genomic_DNA"/>
</dbReference>
<keyword evidence="2" id="KW-1185">Reference proteome</keyword>
<dbReference type="AlphaFoldDB" id="A0A4V2W3F6"/>
<dbReference type="PROSITE" id="PS51257">
    <property type="entry name" value="PROKAR_LIPOPROTEIN"/>
    <property type="match status" value="1"/>
</dbReference>
<proteinExistence type="predicted"/>
<accession>A0A4V2W3F6</accession>